<accession>A0A1Z5R459</accession>
<organism evidence="1 2">
    <name type="scientific">Sorghum bicolor</name>
    <name type="common">Sorghum</name>
    <name type="synonym">Sorghum vulgare</name>
    <dbReference type="NCBI Taxonomy" id="4558"/>
    <lineage>
        <taxon>Eukaryota</taxon>
        <taxon>Viridiplantae</taxon>
        <taxon>Streptophyta</taxon>
        <taxon>Embryophyta</taxon>
        <taxon>Tracheophyta</taxon>
        <taxon>Spermatophyta</taxon>
        <taxon>Magnoliopsida</taxon>
        <taxon>Liliopsida</taxon>
        <taxon>Poales</taxon>
        <taxon>Poaceae</taxon>
        <taxon>PACMAD clade</taxon>
        <taxon>Panicoideae</taxon>
        <taxon>Andropogonodae</taxon>
        <taxon>Andropogoneae</taxon>
        <taxon>Sorghinae</taxon>
        <taxon>Sorghum</taxon>
    </lineage>
</organism>
<dbReference type="Gramene" id="OQU78319">
    <property type="protein sequence ID" value="OQU78319"/>
    <property type="gene ID" value="SORBI_3009G202501"/>
</dbReference>
<dbReference type="InParanoid" id="A0A1Z5R459"/>
<evidence type="ECO:0000313" key="2">
    <source>
        <dbReference type="Proteomes" id="UP000000768"/>
    </source>
</evidence>
<keyword evidence="2" id="KW-1185">Reference proteome</keyword>
<protein>
    <submittedName>
        <fullName evidence="1">Uncharacterized protein</fullName>
    </submittedName>
</protein>
<dbReference type="Proteomes" id="UP000000768">
    <property type="component" value="Chromosome 9"/>
</dbReference>
<dbReference type="EMBL" id="CM000768">
    <property type="protein sequence ID" value="OQU78319.1"/>
    <property type="molecule type" value="Genomic_DNA"/>
</dbReference>
<sequence length="141" mass="15215">MEQRSLRGSVKHGAAEIDRTPAKTSLESTMWSLASSCMQLLDVHDPVVRLGINALFCSLPGTCGQIAACPCCEQTVAWGLRTNWVRTNHHSGSGDHHSQRAIICWADGRSCAGRQSFGLWMGRAAAVHLSGPGGDREDVEE</sequence>
<evidence type="ECO:0000313" key="1">
    <source>
        <dbReference type="EMBL" id="OQU78319.1"/>
    </source>
</evidence>
<reference evidence="2" key="2">
    <citation type="journal article" date="2018" name="Plant J.">
        <title>The Sorghum bicolor reference genome: improved assembly, gene annotations, a transcriptome atlas, and signatures of genome organization.</title>
        <authorList>
            <person name="McCormick R.F."/>
            <person name="Truong S.K."/>
            <person name="Sreedasyam A."/>
            <person name="Jenkins J."/>
            <person name="Shu S."/>
            <person name="Sims D."/>
            <person name="Kennedy M."/>
            <person name="Amirebrahimi M."/>
            <person name="Weers B.D."/>
            <person name="McKinley B."/>
            <person name="Mattison A."/>
            <person name="Morishige D.T."/>
            <person name="Grimwood J."/>
            <person name="Schmutz J."/>
            <person name="Mullet J.E."/>
        </authorList>
    </citation>
    <scope>NUCLEOTIDE SEQUENCE [LARGE SCALE GENOMIC DNA]</scope>
    <source>
        <strain evidence="2">cv. BTx623</strain>
    </source>
</reference>
<name>A0A1Z5R459_SORBI</name>
<proteinExistence type="predicted"/>
<gene>
    <name evidence="1" type="ORF">SORBI_3009G202501</name>
</gene>
<dbReference type="AlphaFoldDB" id="A0A1Z5R459"/>
<reference evidence="1 2" key="1">
    <citation type="journal article" date="2009" name="Nature">
        <title>The Sorghum bicolor genome and the diversification of grasses.</title>
        <authorList>
            <person name="Paterson A.H."/>
            <person name="Bowers J.E."/>
            <person name="Bruggmann R."/>
            <person name="Dubchak I."/>
            <person name="Grimwood J."/>
            <person name="Gundlach H."/>
            <person name="Haberer G."/>
            <person name="Hellsten U."/>
            <person name="Mitros T."/>
            <person name="Poliakov A."/>
            <person name="Schmutz J."/>
            <person name="Spannagl M."/>
            <person name="Tang H."/>
            <person name="Wang X."/>
            <person name="Wicker T."/>
            <person name="Bharti A.K."/>
            <person name="Chapman J."/>
            <person name="Feltus F.A."/>
            <person name="Gowik U."/>
            <person name="Grigoriev I.V."/>
            <person name="Lyons E."/>
            <person name="Maher C.A."/>
            <person name="Martis M."/>
            <person name="Narechania A."/>
            <person name="Otillar R.P."/>
            <person name="Penning B.W."/>
            <person name="Salamov A.A."/>
            <person name="Wang Y."/>
            <person name="Zhang L."/>
            <person name="Carpita N.C."/>
            <person name="Freeling M."/>
            <person name="Gingle A.R."/>
            <person name="Hash C.T."/>
            <person name="Keller B."/>
            <person name="Klein P."/>
            <person name="Kresovich S."/>
            <person name="McCann M.C."/>
            <person name="Ming R."/>
            <person name="Peterson D.G."/>
            <person name="Mehboob-ur-Rahman"/>
            <person name="Ware D."/>
            <person name="Westhoff P."/>
            <person name="Mayer K.F."/>
            <person name="Messing J."/>
            <person name="Rokhsar D.S."/>
        </authorList>
    </citation>
    <scope>NUCLEOTIDE SEQUENCE [LARGE SCALE GENOMIC DNA]</scope>
    <source>
        <strain evidence="2">cv. BTx623</strain>
    </source>
</reference>